<evidence type="ECO:0000313" key="2">
    <source>
        <dbReference type="Proteomes" id="UP001164965"/>
    </source>
</evidence>
<dbReference type="Proteomes" id="UP001164965">
    <property type="component" value="Chromosome"/>
</dbReference>
<organism evidence="1 2">
    <name type="scientific">Rhodococcus antarcticus</name>
    <dbReference type="NCBI Taxonomy" id="2987751"/>
    <lineage>
        <taxon>Bacteria</taxon>
        <taxon>Bacillati</taxon>
        <taxon>Actinomycetota</taxon>
        <taxon>Actinomycetes</taxon>
        <taxon>Mycobacteriales</taxon>
        <taxon>Nocardiaceae</taxon>
        <taxon>Rhodococcus</taxon>
    </lineage>
</organism>
<gene>
    <name evidence="1" type="ORF">RHODO2019_07720</name>
</gene>
<reference evidence="1" key="1">
    <citation type="submission" date="2022-10" db="EMBL/GenBank/DDBJ databases">
        <title>Rhodococcus sp.75.</title>
        <authorList>
            <person name="Sun M."/>
        </authorList>
    </citation>
    <scope>NUCLEOTIDE SEQUENCE</scope>
    <source>
        <strain evidence="1">75</strain>
    </source>
</reference>
<evidence type="ECO:0000313" key="1">
    <source>
        <dbReference type="EMBL" id="UZJ26281.1"/>
    </source>
</evidence>
<accession>A0ABY6P3Q2</accession>
<sequence length="113" mass="12173">MSPPVFELSELTTGAHAHGFGHVGDGREFAFRVRSNLAVVEIYKVDAAEVFPLPEDVEATAQRSVTDVDLTDERGLLALVRDLVAEAEPTDGGGVETTVRTFLSRLGSVMDGW</sequence>
<dbReference type="RefSeq" id="WP_265384385.1">
    <property type="nucleotide sequence ID" value="NZ_CP110615.1"/>
</dbReference>
<dbReference type="EMBL" id="CP110615">
    <property type="protein sequence ID" value="UZJ26281.1"/>
    <property type="molecule type" value="Genomic_DNA"/>
</dbReference>
<keyword evidence="2" id="KW-1185">Reference proteome</keyword>
<proteinExistence type="predicted"/>
<protein>
    <submittedName>
        <fullName evidence="1">Uncharacterized protein</fullName>
    </submittedName>
</protein>
<name>A0ABY6P3Q2_9NOCA</name>